<organism evidence="1 2">
    <name type="scientific">Grylomicrobium aquisgranensis</name>
    <dbReference type="NCBI Taxonomy" id="2926318"/>
    <lineage>
        <taxon>Bacteria</taxon>
        <taxon>Bacillati</taxon>
        <taxon>Bacillota</taxon>
        <taxon>Erysipelotrichia</taxon>
        <taxon>Erysipelotrichales</taxon>
        <taxon>Erysipelotrichaceae</taxon>
        <taxon>Grylomicrobium</taxon>
    </lineage>
</organism>
<dbReference type="RefSeq" id="WP_370596632.1">
    <property type="nucleotide sequence ID" value="NZ_JALBUR010000042.1"/>
</dbReference>
<protein>
    <submittedName>
        <fullName evidence="1">Uncharacterized protein</fullName>
    </submittedName>
</protein>
<sequence length="95" mass="11286">MNEVTNDELRWRQSDIDDVRMTVAELYVDEGHKEMFRTLPQIRDYLLSMLDLSALQYMETGSRTSLNSYLHYLDFLNMLDCLPTAMWFWQPGIDA</sequence>
<proteinExistence type="predicted"/>
<reference evidence="1 2" key="1">
    <citation type="submission" date="2022-03" db="EMBL/GenBank/DDBJ databases">
        <title>Novel taxa within the pig intestine.</title>
        <authorList>
            <person name="Wylensek D."/>
            <person name="Bishof K."/>
            <person name="Afrizal A."/>
            <person name="Clavel T."/>
        </authorList>
    </citation>
    <scope>NUCLEOTIDE SEQUENCE [LARGE SCALE GENOMIC DNA]</scope>
    <source>
        <strain evidence="1 2">CLA-KB-P133</strain>
    </source>
</reference>
<name>A0AB35U3S8_9FIRM</name>
<dbReference type="Proteomes" id="UP001286174">
    <property type="component" value="Unassembled WGS sequence"/>
</dbReference>
<comment type="caution">
    <text evidence="1">The sequence shown here is derived from an EMBL/GenBank/DDBJ whole genome shotgun (WGS) entry which is preliminary data.</text>
</comment>
<dbReference type="AlphaFoldDB" id="A0AB35U3S8"/>
<gene>
    <name evidence="1" type="ORF">MOZ60_10440</name>
</gene>
<accession>A0AB35U3S8</accession>
<dbReference type="EMBL" id="JALBUR010000042">
    <property type="protein sequence ID" value="MDX8420503.1"/>
    <property type="molecule type" value="Genomic_DNA"/>
</dbReference>
<evidence type="ECO:0000313" key="2">
    <source>
        <dbReference type="Proteomes" id="UP001286174"/>
    </source>
</evidence>
<keyword evidence="2" id="KW-1185">Reference proteome</keyword>
<evidence type="ECO:0000313" key="1">
    <source>
        <dbReference type="EMBL" id="MDX8420503.1"/>
    </source>
</evidence>